<comment type="subcellular location">
    <subcellularLocation>
        <location evidence="1">Host cell</location>
    </subcellularLocation>
</comment>
<evidence type="ECO:0000256" key="4">
    <source>
        <dbReference type="ARBA" id="ARBA00022527"/>
    </source>
</evidence>
<dbReference type="InterPro" id="IPR000719">
    <property type="entry name" value="Prot_kinase_dom"/>
</dbReference>
<feature type="non-terminal residue" evidence="12">
    <location>
        <position position="1"/>
    </location>
</feature>
<name>A0A7L3PQL6_9DEND</name>
<keyword evidence="4" id="KW-0723">Serine/threonine-protein kinase</keyword>
<gene>
    <name evidence="12" type="primary">Pim3_3</name>
    <name evidence="12" type="ORF">XIPELE_R10219</name>
</gene>
<dbReference type="Gene3D" id="1.10.510.10">
    <property type="entry name" value="Transferase(Phosphotransferase) domain 1"/>
    <property type="match status" value="1"/>
</dbReference>
<keyword evidence="7 12" id="KW-0418">Kinase</keyword>
<feature type="domain" description="Protein kinase" evidence="11">
    <location>
        <begin position="1"/>
        <end position="89"/>
    </location>
</feature>
<dbReference type="GO" id="GO:0005737">
    <property type="term" value="C:cytoplasm"/>
    <property type="evidence" value="ECO:0007669"/>
    <property type="project" value="TreeGrafter"/>
</dbReference>
<dbReference type="Pfam" id="PF00069">
    <property type="entry name" value="Pkinase"/>
    <property type="match status" value="1"/>
</dbReference>
<keyword evidence="8" id="KW-0067">ATP-binding</keyword>
<comment type="catalytic activity">
    <reaction evidence="10">
        <text>L-seryl-[protein] + ATP = O-phospho-L-seryl-[protein] + ADP + H(+)</text>
        <dbReference type="Rhea" id="RHEA:17989"/>
        <dbReference type="Rhea" id="RHEA-COMP:9863"/>
        <dbReference type="Rhea" id="RHEA-COMP:11604"/>
        <dbReference type="ChEBI" id="CHEBI:15378"/>
        <dbReference type="ChEBI" id="CHEBI:29999"/>
        <dbReference type="ChEBI" id="CHEBI:30616"/>
        <dbReference type="ChEBI" id="CHEBI:83421"/>
        <dbReference type="ChEBI" id="CHEBI:456216"/>
        <dbReference type="EC" id="2.7.11.1"/>
    </reaction>
</comment>
<feature type="non-terminal residue" evidence="12">
    <location>
        <position position="91"/>
    </location>
</feature>
<reference evidence="12 13" key="1">
    <citation type="submission" date="2019-09" db="EMBL/GenBank/DDBJ databases">
        <title>Bird 10,000 Genomes (B10K) Project - Family phase.</title>
        <authorList>
            <person name="Zhang G."/>
        </authorList>
    </citation>
    <scope>NUCLEOTIDE SEQUENCE [LARGE SCALE GENOMIC DNA]</scope>
    <source>
        <strain evidence="12">OUT-0059</strain>
        <tissue evidence="12">Muscle</tissue>
    </source>
</reference>
<dbReference type="AlphaFoldDB" id="A0A7L3PQL6"/>
<keyword evidence="13" id="KW-1185">Reference proteome</keyword>
<comment type="catalytic activity">
    <reaction evidence="9">
        <text>L-threonyl-[protein] + ATP = O-phospho-L-threonyl-[protein] + ADP + H(+)</text>
        <dbReference type="Rhea" id="RHEA:46608"/>
        <dbReference type="Rhea" id="RHEA-COMP:11060"/>
        <dbReference type="Rhea" id="RHEA-COMP:11605"/>
        <dbReference type="ChEBI" id="CHEBI:15378"/>
        <dbReference type="ChEBI" id="CHEBI:30013"/>
        <dbReference type="ChEBI" id="CHEBI:30616"/>
        <dbReference type="ChEBI" id="CHEBI:61977"/>
        <dbReference type="ChEBI" id="CHEBI:456216"/>
        <dbReference type="EC" id="2.7.11.1"/>
    </reaction>
</comment>
<accession>A0A7L3PQL6</accession>
<evidence type="ECO:0000256" key="1">
    <source>
        <dbReference type="ARBA" id="ARBA00004340"/>
    </source>
</evidence>
<dbReference type="EC" id="2.7.11.1" evidence="3"/>
<dbReference type="GO" id="GO:0043657">
    <property type="term" value="C:host cell"/>
    <property type="evidence" value="ECO:0007669"/>
    <property type="project" value="UniProtKB-SubCell"/>
</dbReference>
<comment type="similarity">
    <text evidence="2">Belongs to the protein kinase superfamily. CAMK Ser/Thr protein kinase family. PIM subfamily.</text>
</comment>
<organism evidence="12 13">
    <name type="scientific">Xiphorhynchus elegans</name>
    <name type="common">elegant woodcreeper</name>
    <dbReference type="NCBI Taxonomy" id="269412"/>
    <lineage>
        <taxon>Eukaryota</taxon>
        <taxon>Metazoa</taxon>
        <taxon>Chordata</taxon>
        <taxon>Craniata</taxon>
        <taxon>Vertebrata</taxon>
        <taxon>Euteleostomi</taxon>
        <taxon>Archelosauria</taxon>
        <taxon>Archosauria</taxon>
        <taxon>Dinosauria</taxon>
        <taxon>Saurischia</taxon>
        <taxon>Theropoda</taxon>
        <taxon>Coelurosauria</taxon>
        <taxon>Aves</taxon>
        <taxon>Neognathae</taxon>
        <taxon>Neoaves</taxon>
        <taxon>Telluraves</taxon>
        <taxon>Australaves</taxon>
        <taxon>Passeriformes</taxon>
        <taxon>Dendrocolaptidae</taxon>
        <taxon>Xiphorhynchus</taxon>
    </lineage>
</organism>
<dbReference type="GO" id="GO:0004674">
    <property type="term" value="F:protein serine/threonine kinase activity"/>
    <property type="evidence" value="ECO:0007669"/>
    <property type="project" value="UniProtKB-KW"/>
</dbReference>
<evidence type="ECO:0000256" key="3">
    <source>
        <dbReference type="ARBA" id="ARBA00012513"/>
    </source>
</evidence>
<sequence length="91" mass="10365">AGTPNYNLPEWIHLKYYHGEVAMMWSLGILLYQMVCGKHPFWRASSTTSGQLPFPQQISPECQHLIRCCLSIHPSDRPSLEGLFCHPLLQG</sequence>
<dbReference type="InterPro" id="IPR051138">
    <property type="entry name" value="PIM_Ser/Thr_kinase"/>
</dbReference>
<evidence type="ECO:0000256" key="10">
    <source>
        <dbReference type="ARBA" id="ARBA00048679"/>
    </source>
</evidence>
<dbReference type="GO" id="GO:0005524">
    <property type="term" value="F:ATP binding"/>
    <property type="evidence" value="ECO:0007669"/>
    <property type="project" value="UniProtKB-KW"/>
</dbReference>
<dbReference type="PROSITE" id="PS50011">
    <property type="entry name" value="PROTEIN_KINASE_DOM"/>
    <property type="match status" value="1"/>
</dbReference>
<dbReference type="PANTHER" id="PTHR22984">
    <property type="entry name" value="SERINE/THREONINE-PROTEIN KINASE PIM"/>
    <property type="match status" value="1"/>
</dbReference>
<dbReference type="PANTHER" id="PTHR22984:SF25">
    <property type="entry name" value="PROTEIN KINASE DOMAIN-CONTAINING PROTEIN"/>
    <property type="match status" value="1"/>
</dbReference>
<evidence type="ECO:0000256" key="6">
    <source>
        <dbReference type="ARBA" id="ARBA00022741"/>
    </source>
</evidence>
<keyword evidence="5" id="KW-0808">Transferase</keyword>
<dbReference type="Proteomes" id="UP000551443">
    <property type="component" value="Unassembled WGS sequence"/>
</dbReference>
<evidence type="ECO:0000313" key="13">
    <source>
        <dbReference type="Proteomes" id="UP000551443"/>
    </source>
</evidence>
<dbReference type="SUPFAM" id="SSF56112">
    <property type="entry name" value="Protein kinase-like (PK-like)"/>
    <property type="match status" value="1"/>
</dbReference>
<evidence type="ECO:0000256" key="8">
    <source>
        <dbReference type="ARBA" id="ARBA00022840"/>
    </source>
</evidence>
<evidence type="ECO:0000256" key="2">
    <source>
        <dbReference type="ARBA" id="ARBA00005505"/>
    </source>
</evidence>
<comment type="caution">
    <text evidence="12">The sequence shown here is derived from an EMBL/GenBank/DDBJ whole genome shotgun (WGS) entry which is preliminary data.</text>
</comment>
<evidence type="ECO:0000313" key="12">
    <source>
        <dbReference type="EMBL" id="NXU93515.1"/>
    </source>
</evidence>
<evidence type="ECO:0000256" key="7">
    <source>
        <dbReference type="ARBA" id="ARBA00022777"/>
    </source>
</evidence>
<dbReference type="InterPro" id="IPR011009">
    <property type="entry name" value="Kinase-like_dom_sf"/>
</dbReference>
<evidence type="ECO:0000256" key="5">
    <source>
        <dbReference type="ARBA" id="ARBA00022679"/>
    </source>
</evidence>
<dbReference type="EMBL" id="VZUH01081738">
    <property type="protein sequence ID" value="NXU93515.1"/>
    <property type="molecule type" value="Genomic_DNA"/>
</dbReference>
<evidence type="ECO:0000259" key="11">
    <source>
        <dbReference type="PROSITE" id="PS50011"/>
    </source>
</evidence>
<evidence type="ECO:0000256" key="9">
    <source>
        <dbReference type="ARBA" id="ARBA00047899"/>
    </source>
</evidence>
<keyword evidence="6" id="KW-0547">Nucleotide-binding</keyword>
<protein>
    <recommendedName>
        <fullName evidence="3">non-specific serine/threonine protein kinase</fullName>
        <ecNumber evidence="3">2.7.11.1</ecNumber>
    </recommendedName>
</protein>
<proteinExistence type="inferred from homology"/>